<dbReference type="EMBL" id="JAVFKP010000007">
    <property type="protein sequence ID" value="MDQ4628912.1"/>
    <property type="molecule type" value="Genomic_DNA"/>
</dbReference>
<keyword evidence="12" id="KW-0411">Iron-sulfur</keyword>
<keyword evidence="17" id="KW-1185">Reference proteome</keyword>
<evidence type="ECO:0000259" key="15">
    <source>
        <dbReference type="Pfam" id="PF00330"/>
    </source>
</evidence>
<protein>
    <recommendedName>
        <fullName evidence="6">3-isopropylmalate dehydratase</fullName>
        <ecNumber evidence="6">4.2.1.33</ecNumber>
    </recommendedName>
</protein>
<evidence type="ECO:0000313" key="17">
    <source>
        <dbReference type="Proteomes" id="UP001237592"/>
    </source>
</evidence>
<dbReference type="PANTHER" id="PTHR43822">
    <property type="entry name" value="HOMOACONITASE, MITOCHONDRIAL-RELATED"/>
    <property type="match status" value="1"/>
</dbReference>
<dbReference type="PRINTS" id="PR00415">
    <property type="entry name" value="ACONITASE"/>
</dbReference>
<dbReference type="InterPro" id="IPR001030">
    <property type="entry name" value="Acoase/IPM_deHydtase_lsu_aba"/>
</dbReference>
<gene>
    <name evidence="16" type="ORF">RB624_23790</name>
</gene>
<comment type="function">
    <text evidence="3">Catalyzes the isomerization between 2-isopropylmalate and 3-isopropylmalate, via the formation of 2-isopropylmaleate.</text>
</comment>
<dbReference type="CDD" id="cd01583">
    <property type="entry name" value="IPMI"/>
    <property type="match status" value="1"/>
</dbReference>
<evidence type="ECO:0000256" key="3">
    <source>
        <dbReference type="ARBA" id="ARBA00002695"/>
    </source>
</evidence>
<dbReference type="PANTHER" id="PTHR43822:SF9">
    <property type="entry name" value="3-ISOPROPYLMALATE DEHYDRATASE"/>
    <property type="match status" value="1"/>
</dbReference>
<comment type="subunit">
    <text evidence="5">Heterodimer of LeuC and LeuD.</text>
</comment>
<evidence type="ECO:0000256" key="13">
    <source>
        <dbReference type="ARBA" id="ARBA00023239"/>
    </source>
</evidence>
<comment type="caution">
    <text evidence="16">The sequence shown here is derived from an EMBL/GenBank/DDBJ whole genome shotgun (WGS) entry which is preliminary data.</text>
</comment>
<evidence type="ECO:0000256" key="5">
    <source>
        <dbReference type="ARBA" id="ARBA00011271"/>
    </source>
</evidence>
<evidence type="ECO:0000256" key="9">
    <source>
        <dbReference type="ARBA" id="ARBA00022605"/>
    </source>
</evidence>
<evidence type="ECO:0000256" key="8">
    <source>
        <dbReference type="ARBA" id="ARBA00022485"/>
    </source>
</evidence>
<comment type="catalytic activity">
    <reaction evidence="1">
        <text>(2R,3S)-3-isopropylmalate = (2S)-2-isopropylmalate</text>
        <dbReference type="Rhea" id="RHEA:32287"/>
        <dbReference type="ChEBI" id="CHEBI:1178"/>
        <dbReference type="ChEBI" id="CHEBI:35121"/>
        <dbReference type="EC" id="4.2.1.33"/>
    </reaction>
</comment>
<evidence type="ECO:0000256" key="1">
    <source>
        <dbReference type="ARBA" id="ARBA00000491"/>
    </source>
</evidence>
<evidence type="ECO:0000256" key="2">
    <source>
        <dbReference type="ARBA" id="ARBA00001966"/>
    </source>
</evidence>
<keyword evidence="11" id="KW-0408">Iron</keyword>
<accession>A0ABU0XZ86</accession>
<name>A0ABU0XZ86_9BURK</name>
<dbReference type="EC" id="4.2.1.33" evidence="6"/>
<feature type="domain" description="Aconitase/3-isopropylmalate dehydratase large subunit alpha/beta/alpha" evidence="15">
    <location>
        <begin position="7"/>
        <end position="451"/>
    </location>
</feature>
<dbReference type="InterPro" id="IPR015931">
    <property type="entry name" value="Acnase/IPM_dHydase_lsu_aba_1/3"/>
</dbReference>
<evidence type="ECO:0000256" key="14">
    <source>
        <dbReference type="ARBA" id="ARBA00023304"/>
    </source>
</evidence>
<evidence type="ECO:0000313" key="16">
    <source>
        <dbReference type="EMBL" id="MDQ4628912.1"/>
    </source>
</evidence>
<dbReference type="SUPFAM" id="SSF53732">
    <property type="entry name" value="Aconitase iron-sulfur domain"/>
    <property type="match status" value="1"/>
</dbReference>
<keyword evidence="7" id="KW-0432">Leucine biosynthesis</keyword>
<sequence>MSLTLFDKIWARHVITHFDDGNDLLFIDRHLLHEVTSPQAFSSLLEQQRGMPFPQLTVSTEDHVVSTAPERSGASFAQGQQLLEHARTNTRHFGVRHFPVDHARQGIVHVMAPEQGLVLPGMTAVCGDSHTCTLGALGCVAFGIGTSEVEHVMATQSLVQKKPANLRVVLEGALAPGVYAKDVILKLCQLLTVSGATGHAIEFAGGFVRQLPMDGRFTLCNMAIEMGARIGLIAPDGITFEYVRTALGRPAGDAGLAAALAQWSALSSDAGAHFERELLLDVSDLQPQITWGTNPDQVIDIGAVIGADDSARAGVAFDYMGLQAGERLLARPVDVVFIGSCTNGRLSDLRVVAELARGRQVAAGVRAFVVPGSQQVRRAAEREGLDAILSAAGFRWGQPGCSMCASVNQEFVGAGQRCLSTSNRNFIGRQGAGARTHLVSPAVAAASALTGKVTDPRQLGPLGRVAAWAVLLLALGGNVPEATAADATPPSVGRVQLAYLDGGVARASQSHFVAWPSQLFLLEAFDYNYKLGRHALETARLQVFVGGPVPLREAPQLLGWVARLDYLKLGAPAGGAHDHLVDARLGAQLTLHRIAPWNAWFKRHQAELFVQVFPVHGNEDFGRYDTFTRFSKRFTPQLVARGVVRSYHFSGLAVVTAEMDMIYELSRRQDMYVRLGKSSRDYAGLADKSALLGIGSRINF</sequence>
<evidence type="ECO:0000256" key="11">
    <source>
        <dbReference type="ARBA" id="ARBA00023004"/>
    </source>
</evidence>
<dbReference type="InterPro" id="IPR050067">
    <property type="entry name" value="IPM_dehydratase_rel_enz"/>
</dbReference>
<keyword evidence="10" id="KW-0479">Metal-binding</keyword>
<keyword evidence="13" id="KW-0456">Lyase</keyword>
<evidence type="ECO:0000256" key="4">
    <source>
        <dbReference type="ARBA" id="ARBA00004729"/>
    </source>
</evidence>
<comment type="cofactor">
    <cofactor evidence="2">
        <name>[4Fe-4S] cluster</name>
        <dbReference type="ChEBI" id="CHEBI:49883"/>
    </cofactor>
</comment>
<keyword evidence="9" id="KW-0028">Amino-acid biosynthesis</keyword>
<dbReference type="NCBIfam" id="NF004016">
    <property type="entry name" value="PRK05478.1"/>
    <property type="match status" value="1"/>
</dbReference>
<dbReference type="Gene3D" id="3.30.499.10">
    <property type="entry name" value="Aconitase, domain 3"/>
    <property type="match status" value="2"/>
</dbReference>
<dbReference type="Proteomes" id="UP001237592">
    <property type="component" value="Unassembled WGS sequence"/>
</dbReference>
<reference evidence="16 17" key="1">
    <citation type="submission" date="2023-08" db="EMBL/GenBank/DDBJ databases">
        <title>Draft genome sequence of Janthinobacterium lividum.</title>
        <authorList>
            <person name="Chun B.H."/>
            <person name="Lee Y."/>
        </authorList>
    </citation>
    <scope>NUCLEOTIDE SEQUENCE [LARGE SCALE GENOMIC DNA]</scope>
    <source>
        <strain evidence="16 17">AMJK</strain>
    </source>
</reference>
<dbReference type="PROSITE" id="PS00450">
    <property type="entry name" value="ACONITASE_1"/>
    <property type="match status" value="1"/>
</dbReference>
<dbReference type="NCBIfam" id="NF009116">
    <property type="entry name" value="PRK12466.1"/>
    <property type="match status" value="1"/>
</dbReference>
<evidence type="ECO:0000256" key="6">
    <source>
        <dbReference type="ARBA" id="ARBA00011998"/>
    </source>
</evidence>
<evidence type="ECO:0000256" key="12">
    <source>
        <dbReference type="ARBA" id="ARBA00023014"/>
    </source>
</evidence>
<dbReference type="InterPro" id="IPR018136">
    <property type="entry name" value="Aconitase_4Fe-4S_BS"/>
</dbReference>
<dbReference type="InterPro" id="IPR033941">
    <property type="entry name" value="IPMI_cat"/>
</dbReference>
<dbReference type="RefSeq" id="WP_307780388.1">
    <property type="nucleotide sequence ID" value="NZ_JAVFKP010000007.1"/>
</dbReference>
<comment type="pathway">
    <text evidence="4">Amino-acid biosynthesis; L-leucine biosynthesis; L-leucine from 3-methyl-2-oxobutanoate: step 2/4.</text>
</comment>
<organism evidence="16 17">
    <name type="scientific">Janthinobacterium lividum</name>
    <dbReference type="NCBI Taxonomy" id="29581"/>
    <lineage>
        <taxon>Bacteria</taxon>
        <taxon>Pseudomonadati</taxon>
        <taxon>Pseudomonadota</taxon>
        <taxon>Betaproteobacteria</taxon>
        <taxon>Burkholderiales</taxon>
        <taxon>Oxalobacteraceae</taxon>
        <taxon>Janthinobacterium</taxon>
    </lineage>
</organism>
<keyword evidence="14" id="KW-0100">Branched-chain amino acid biosynthesis</keyword>
<proteinExistence type="predicted"/>
<evidence type="ECO:0000256" key="10">
    <source>
        <dbReference type="ARBA" id="ARBA00022723"/>
    </source>
</evidence>
<evidence type="ECO:0000256" key="7">
    <source>
        <dbReference type="ARBA" id="ARBA00022430"/>
    </source>
</evidence>
<dbReference type="InterPro" id="IPR036008">
    <property type="entry name" value="Aconitase_4Fe-4S_dom"/>
</dbReference>
<dbReference type="Pfam" id="PF00330">
    <property type="entry name" value="Aconitase"/>
    <property type="match status" value="1"/>
</dbReference>
<keyword evidence="8" id="KW-0004">4Fe-4S</keyword>